<sequence>MQASKILCFNSLFTSPTSKLVCISLIPDLEKLGLLRFLCICGAIKRSMTDLHATRASRECLCASTQVQDRFEEARVGVYEPSLDYSRAERSFSRLSRGRLNPDGPKGSIGTGYRLSIVCVT</sequence>
<proteinExistence type="predicted"/>
<accession>A0A2I0KJ21</accession>
<gene>
    <name evidence="1" type="ORF">CRG98_011138</name>
</gene>
<dbReference type="Proteomes" id="UP000233551">
    <property type="component" value="Unassembled WGS sequence"/>
</dbReference>
<evidence type="ECO:0000313" key="1">
    <source>
        <dbReference type="EMBL" id="PKI68449.1"/>
    </source>
</evidence>
<protein>
    <submittedName>
        <fullName evidence="1">Uncharacterized protein</fullName>
    </submittedName>
</protein>
<name>A0A2I0KJ21_PUNGR</name>
<keyword evidence="2" id="KW-1185">Reference proteome</keyword>
<organism evidence="1 2">
    <name type="scientific">Punica granatum</name>
    <name type="common">Pomegranate</name>
    <dbReference type="NCBI Taxonomy" id="22663"/>
    <lineage>
        <taxon>Eukaryota</taxon>
        <taxon>Viridiplantae</taxon>
        <taxon>Streptophyta</taxon>
        <taxon>Embryophyta</taxon>
        <taxon>Tracheophyta</taxon>
        <taxon>Spermatophyta</taxon>
        <taxon>Magnoliopsida</taxon>
        <taxon>eudicotyledons</taxon>
        <taxon>Gunneridae</taxon>
        <taxon>Pentapetalae</taxon>
        <taxon>rosids</taxon>
        <taxon>malvids</taxon>
        <taxon>Myrtales</taxon>
        <taxon>Lythraceae</taxon>
        <taxon>Punica</taxon>
    </lineage>
</organism>
<comment type="caution">
    <text evidence="1">The sequence shown here is derived from an EMBL/GenBank/DDBJ whole genome shotgun (WGS) entry which is preliminary data.</text>
</comment>
<evidence type="ECO:0000313" key="2">
    <source>
        <dbReference type="Proteomes" id="UP000233551"/>
    </source>
</evidence>
<dbReference type="EMBL" id="PGOL01000554">
    <property type="protein sequence ID" value="PKI68449.1"/>
    <property type="molecule type" value="Genomic_DNA"/>
</dbReference>
<reference evidence="1 2" key="1">
    <citation type="submission" date="2017-11" db="EMBL/GenBank/DDBJ databases">
        <title>De-novo sequencing of pomegranate (Punica granatum L.) genome.</title>
        <authorList>
            <person name="Akparov Z."/>
            <person name="Amiraslanov A."/>
            <person name="Hajiyeva S."/>
            <person name="Abbasov M."/>
            <person name="Kaur K."/>
            <person name="Hamwieh A."/>
            <person name="Solovyev V."/>
            <person name="Salamov A."/>
            <person name="Braich B."/>
            <person name="Kosarev P."/>
            <person name="Mahmoud A."/>
            <person name="Hajiyev E."/>
            <person name="Babayeva S."/>
            <person name="Izzatullayeva V."/>
            <person name="Mammadov A."/>
            <person name="Mammadov A."/>
            <person name="Sharifova S."/>
            <person name="Ojaghi J."/>
            <person name="Eynullazada K."/>
            <person name="Bayramov B."/>
            <person name="Abdulazimova A."/>
            <person name="Shahmuradov I."/>
        </authorList>
    </citation>
    <scope>NUCLEOTIDE SEQUENCE [LARGE SCALE GENOMIC DNA]</scope>
    <source>
        <strain evidence="2">cv. AG2017</strain>
        <tissue evidence="1">Leaf</tissue>
    </source>
</reference>
<dbReference type="AlphaFoldDB" id="A0A2I0KJ21"/>